<comment type="similarity">
    <text evidence="2 5">Belongs to the carotenoid/retinoid oxidoreductase family.</text>
</comment>
<accession>A0ABM9VSX0</accession>
<sequence length="542" mass="56890">MCKLHWTVLRKESRIPNMTLADDSIAIIGAGMGGLAAGIQLAAAGRDVTIYEAHGWPGGKMRTVPSAAGPVDAGPTVLTLRDVLDDLFASAGRATKDHVTLTALPILARHYWADGTRLDLTHDPAENSAAIATAFGTRAAREFDRFSTETRALFHAFDAPIMRSPRPRVLASARAALATRATLPWLVPGRSLDSMLQARLSDPRLRQLFGRYATYVGGNPMLAPAVLGLVWQAEAAGVWAVQGGMAGLAQALAALFQRLGGTLRLNTPVARIATDNGRVTGLELADGTGASVRQIIFNGDPAALPYLLDQPAKAPKRRQTQPRSLSARVWTFAAEVSPQGLGRDALAYHTLFFADDAGAEFAPLAKDRTPQDPTIYVCAQDRAAGAAPKGLERFQFILNAPATRPGSPEKDASCQTHPFDRLAQFGLHLTPRPGPDSLTTPAGFAALFPHSRGALYGLSPNGAAATFLRPTARTKLAGLYLAGGGVHPGAGVPMALLSGGHAAQAVLSDRISRVRSAPMVTHGGMSTASAIAARAPSRSSGS</sequence>
<comment type="caution">
    <text evidence="7">The sequence shown here is derived from an EMBL/GenBank/DDBJ whole genome shotgun (WGS) entry which is preliminary data.</text>
</comment>
<dbReference type="InterPro" id="IPR036188">
    <property type="entry name" value="FAD/NAD-bd_sf"/>
</dbReference>
<reference evidence="7 8" key="1">
    <citation type="submission" date="2016-01" db="EMBL/GenBank/DDBJ databases">
        <authorList>
            <person name="Varghese N."/>
        </authorList>
    </citation>
    <scope>NUCLEOTIDE SEQUENCE [LARGE SCALE GENOMIC DNA]</scope>
    <source>
        <strain evidence="7 8">HL-91</strain>
    </source>
</reference>
<dbReference type="NCBIfam" id="TIGR02734">
    <property type="entry name" value="crtI_fam"/>
    <property type="match status" value="1"/>
</dbReference>
<evidence type="ECO:0000256" key="4">
    <source>
        <dbReference type="ARBA" id="ARBA00023002"/>
    </source>
</evidence>
<dbReference type="Proteomes" id="UP000182045">
    <property type="component" value="Unassembled WGS sequence"/>
</dbReference>
<dbReference type="InterPro" id="IPR002937">
    <property type="entry name" value="Amino_oxidase"/>
</dbReference>
<dbReference type="EMBL" id="FBYC01000004">
    <property type="protein sequence ID" value="CUX80862.1"/>
    <property type="molecule type" value="Genomic_DNA"/>
</dbReference>
<evidence type="ECO:0000256" key="3">
    <source>
        <dbReference type="ARBA" id="ARBA00022746"/>
    </source>
</evidence>
<dbReference type="Pfam" id="PF01593">
    <property type="entry name" value="Amino_oxidase"/>
    <property type="match status" value="2"/>
</dbReference>
<feature type="domain" description="Amine oxidase" evidence="6">
    <location>
        <begin position="453"/>
        <end position="507"/>
    </location>
</feature>
<gene>
    <name evidence="7" type="ORF">Ga0058931_1384</name>
</gene>
<evidence type="ECO:0000259" key="6">
    <source>
        <dbReference type="Pfam" id="PF01593"/>
    </source>
</evidence>
<dbReference type="SUPFAM" id="SSF51905">
    <property type="entry name" value="FAD/NAD(P)-binding domain"/>
    <property type="match status" value="1"/>
</dbReference>
<keyword evidence="4 5" id="KW-0560">Oxidoreductase</keyword>
<protein>
    <submittedName>
        <fullName evidence="7">1-hydroxycarotenoid 3,4-desaturase</fullName>
    </submittedName>
</protein>
<feature type="domain" description="Amine oxidase" evidence="6">
    <location>
        <begin position="32"/>
        <end position="319"/>
    </location>
</feature>
<dbReference type="NCBIfam" id="NF045637">
    <property type="entry name" value="carotdesatCrtDProt"/>
    <property type="match status" value="1"/>
</dbReference>
<evidence type="ECO:0000256" key="2">
    <source>
        <dbReference type="ARBA" id="ARBA00006046"/>
    </source>
</evidence>
<keyword evidence="3 5" id="KW-0125">Carotenoid biosynthesis</keyword>
<name>A0ABM9VSX0_9RHOB</name>
<dbReference type="InterPro" id="IPR054841">
    <property type="entry name" value="carotdesatCrtD"/>
</dbReference>
<evidence type="ECO:0000256" key="1">
    <source>
        <dbReference type="ARBA" id="ARBA00004829"/>
    </source>
</evidence>
<proteinExistence type="inferred from homology"/>
<dbReference type="PANTHER" id="PTHR43734:SF7">
    <property type="entry name" value="4,4'-DIAPONEUROSPORENE OXYGENASE"/>
    <property type="match status" value="1"/>
</dbReference>
<evidence type="ECO:0000313" key="8">
    <source>
        <dbReference type="Proteomes" id="UP000182045"/>
    </source>
</evidence>
<evidence type="ECO:0000313" key="7">
    <source>
        <dbReference type="EMBL" id="CUX80862.1"/>
    </source>
</evidence>
<evidence type="ECO:0000256" key="5">
    <source>
        <dbReference type="RuleBase" id="RU362075"/>
    </source>
</evidence>
<dbReference type="Gene3D" id="3.50.50.60">
    <property type="entry name" value="FAD/NAD(P)-binding domain"/>
    <property type="match status" value="2"/>
</dbReference>
<keyword evidence="8" id="KW-1185">Reference proteome</keyword>
<dbReference type="InterPro" id="IPR014105">
    <property type="entry name" value="Carotenoid/retinoid_OxRdtase"/>
</dbReference>
<comment type="pathway">
    <text evidence="1 5">Carotenoid biosynthesis.</text>
</comment>
<dbReference type="PANTHER" id="PTHR43734">
    <property type="entry name" value="PHYTOENE DESATURASE"/>
    <property type="match status" value="1"/>
</dbReference>
<organism evidence="7 8">
    <name type="scientific">Roseibaca calidilacus</name>
    <dbReference type="NCBI Taxonomy" id="1666912"/>
    <lineage>
        <taxon>Bacteria</taxon>
        <taxon>Pseudomonadati</taxon>
        <taxon>Pseudomonadota</taxon>
        <taxon>Alphaproteobacteria</taxon>
        <taxon>Rhodobacterales</taxon>
        <taxon>Paracoccaceae</taxon>
        <taxon>Roseinatronobacter</taxon>
    </lineage>
</organism>